<dbReference type="STRING" id="1848.SAMN05443637_122129"/>
<name>A0A1M6Z7C5_PSETH</name>
<evidence type="ECO:0000256" key="1">
    <source>
        <dbReference type="SAM" id="MobiDB-lite"/>
    </source>
</evidence>
<reference evidence="2 3" key="1">
    <citation type="submission" date="2016-11" db="EMBL/GenBank/DDBJ databases">
        <authorList>
            <person name="Jaros S."/>
            <person name="Januszkiewicz K."/>
            <person name="Wedrychowicz H."/>
        </authorList>
    </citation>
    <scope>NUCLEOTIDE SEQUENCE [LARGE SCALE GENOMIC DNA]</scope>
    <source>
        <strain evidence="2 3">DSM 43832</strain>
    </source>
</reference>
<accession>A0A1M6Z7C5</accession>
<dbReference type="Proteomes" id="UP000184363">
    <property type="component" value="Unassembled WGS sequence"/>
</dbReference>
<gene>
    <name evidence="2" type="ORF">SAMN05443637_122129</name>
</gene>
<evidence type="ECO:0000313" key="3">
    <source>
        <dbReference type="Proteomes" id="UP000184363"/>
    </source>
</evidence>
<keyword evidence="3" id="KW-1185">Reference proteome</keyword>
<evidence type="ECO:0000313" key="2">
    <source>
        <dbReference type="EMBL" id="SHL26325.1"/>
    </source>
</evidence>
<feature type="region of interest" description="Disordered" evidence="1">
    <location>
        <begin position="1"/>
        <end position="59"/>
    </location>
</feature>
<organism evidence="2 3">
    <name type="scientific">Pseudonocardia thermophila</name>
    <dbReference type="NCBI Taxonomy" id="1848"/>
    <lineage>
        <taxon>Bacteria</taxon>
        <taxon>Bacillati</taxon>
        <taxon>Actinomycetota</taxon>
        <taxon>Actinomycetes</taxon>
        <taxon>Pseudonocardiales</taxon>
        <taxon>Pseudonocardiaceae</taxon>
        <taxon>Pseudonocardia</taxon>
    </lineage>
</organism>
<feature type="compositionally biased region" description="Pro residues" evidence="1">
    <location>
        <begin position="26"/>
        <end position="38"/>
    </location>
</feature>
<dbReference type="EMBL" id="FRAP01000022">
    <property type="protein sequence ID" value="SHL26325.1"/>
    <property type="molecule type" value="Genomic_DNA"/>
</dbReference>
<dbReference type="AlphaFoldDB" id="A0A1M6Z7C5"/>
<proteinExistence type="predicted"/>
<protein>
    <submittedName>
        <fullName evidence="2">Uncharacterized protein</fullName>
    </submittedName>
</protein>
<feature type="compositionally biased region" description="Low complexity" evidence="1">
    <location>
        <begin position="12"/>
        <end position="25"/>
    </location>
</feature>
<dbReference type="RefSeq" id="WP_073459745.1">
    <property type="nucleotide sequence ID" value="NZ_FRAP01000022.1"/>
</dbReference>
<sequence length="59" mass="6588">MHDREKTPTLVALDPPTLPAGDLLPPADPPLLDPPPFPEPRRSTGGRLARLCSRLRRRR</sequence>